<dbReference type="PROSITE" id="PS50994">
    <property type="entry name" value="INTEGRASE"/>
    <property type="match status" value="1"/>
</dbReference>
<sequence>MAGQRIDIMDLRSLILFKQKGLSNRKVAELMGINRKTVDSYVGRFKELSLGYSELLLLENSDLEDVFSKNGQTEKQRYEQLSGMFSFIQQELRKPGCTLQILWRGYIEKNPDGYKYSQFTWHYRQWSRRNNVSGKLEHLAGEKLFVDFCGKKLHYVDRSTGEQIAVEVFVAVLPCSQYTYVRAVPSQKREDFISCLVYCLGWLGGVPYAIVPDNLKSAVSKGSKYAPVLNKTFADFGLFYGCSLDPTRPYRPQDKALVERAVTLVYQRIFYPIQQHTFFSLAQLNDAIADRLVEYNDYLFSHGNGSRRSHFIDTEKAFLQPLPQGIYSIRNYKRGTVQKTSHVYMSEDKNYYSCPYRFIGLSVEIQYNQDTVEIFYRNERIAFHKRSYKAGTYTTVGEHMPSSHQYYNNWNPEHFEKRAEKIGPDTKNYISRLIGQYDYPEIGYKQAQGILGLTKSYTPERIENACKRALGFEKSSYHTIEKILKNKMDITDLFSGQDHVTPGHGNIRGSYK</sequence>
<dbReference type="NCBIfam" id="NF033546">
    <property type="entry name" value="transpos_IS21"/>
    <property type="match status" value="1"/>
</dbReference>
<dbReference type="InterPro" id="IPR036397">
    <property type="entry name" value="RNaseH_sf"/>
</dbReference>
<protein>
    <submittedName>
        <fullName evidence="3">Integrase-like protein</fullName>
    </submittedName>
</protein>
<dbReference type="PANTHER" id="PTHR35004">
    <property type="entry name" value="TRANSPOSASE RV3428C-RELATED"/>
    <property type="match status" value="1"/>
</dbReference>
<dbReference type="GO" id="GO:0015074">
    <property type="term" value="P:DNA integration"/>
    <property type="evidence" value="ECO:0007669"/>
    <property type="project" value="InterPro"/>
</dbReference>
<evidence type="ECO:0000256" key="1">
    <source>
        <dbReference type="ARBA" id="ARBA00009277"/>
    </source>
</evidence>
<dbReference type="InterPro" id="IPR012337">
    <property type="entry name" value="RNaseH-like_sf"/>
</dbReference>
<dbReference type="RefSeq" id="WP_106569046.1">
    <property type="nucleotide sequence ID" value="NZ_PYGF01000019.1"/>
</dbReference>
<dbReference type="InterPro" id="IPR001584">
    <property type="entry name" value="Integrase_cat-core"/>
</dbReference>
<gene>
    <name evidence="3" type="ORF">CLV48_11916</name>
</gene>
<dbReference type="InterPro" id="IPR054353">
    <property type="entry name" value="IstA-like_C"/>
</dbReference>
<dbReference type="PANTHER" id="PTHR35004:SF8">
    <property type="entry name" value="TRANSPOSASE RV3428C-RELATED"/>
    <property type="match status" value="1"/>
</dbReference>
<accession>A0A2P8DM98</accession>
<organism evidence="3 4">
    <name type="scientific">Cecembia rubra</name>
    <dbReference type="NCBI Taxonomy" id="1485585"/>
    <lineage>
        <taxon>Bacteria</taxon>
        <taxon>Pseudomonadati</taxon>
        <taxon>Bacteroidota</taxon>
        <taxon>Cytophagia</taxon>
        <taxon>Cytophagales</taxon>
        <taxon>Cyclobacteriaceae</taxon>
        <taxon>Cecembia</taxon>
    </lineage>
</organism>
<feature type="domain" description="Integrase catalytic" evidence="2">
    <location>
        <begin position="136"/>
        <end position="316"/>
    </location>
</feature>
<dbReference type="SUPFAM" id="SSF53098">
    <property type="entry name" value="Ribonuclease H-like"/>
    <property type="match status" value="1"/>
</dbReference>
<reference evidence="3 4" key="1">
    <citation type="submission" date="2018-03" db="EMBL/GenBank/DDBJ databases">
        <title>Genomic Encyclopedia of Archaeal and Bacterial Type Strains, Phase II (KMG-II): from individual species to whole genera.</title>
        <authorList>
            <person name="Goeker M."/>
        </authorList>
    </citation>
    <scope>NUCLEOTIDE SEQUENCE [LARGE SCALE GENOMIC DNA]</scope>
    <source>
        <strain evidence="3 4">DSM 28057</strain>
    </source>
</reference>
<dbReference type="GO" id="GO:0003676">
    <property type="term" value="F:nucleic acid binding"/>
    <property type="evidence" value="ECO:0007669"/>
    <property type="project" value="InterPro"/>
</dbReference>
<dbReference type="OrthoDB" id="3193769at2"/>
<name>A0A2P8DM98_9BACT</name>
<dbReference type="Proteomes" id="UP000240708">
    <property type="component" value="Unassembled WGS sequence"/>
</dbReference>
<evidence type="ECO:0000313" key="3">
    <source>
        <dbReference type="EMBL" id="PSK98317.1"/>
    </source>
</evidence>
<evidence type="ECO:0000313" key="4">
    <source>
        <dbReference type="Proteomes" id="UP000240708"/>
    </source>
</evidence>
<dbReference type="Pfam" id="PF22483">
    <property type="entry name" value="Mu-transpos_C_2"/>
    <property type="match status" value="1"/>
</dbReference>
<dbReference type="EMBL" id="PYGF01000019">
    <property type="protein sequence ID" value="PSK98317.1"/>
    <property type="molecule type" value="Genomic_DNA"/>
</dbReference>
<dbReference type="Gene3D" id="3.30.420.10">
    <property type="entry name" value="Ribonuclease H-like superfamily/Ribonuclease H"/>
    <property type="match status" value="1"/>
</dbReference>
<evidence type="ECO:0000259" key="2">
    <source>
        <dbReference type="PROSITE" id="PS50994"/>
    </source>
</evidence>
<comment type="similarity">
    <text evidence="1">Belongs to the transposase IS21/IS408/IS1162 family.</text>
</comment>
<proteinExistence type="inferred from homology"/>
<keyword evidence="4" id="KW-1185">Reference proteome</keyword>
<comment type="caution">
    <text evidence="3">The sequence shown here is derived from an EMBL/GenBank/DDBJ whole genome shotgun (WGS) entry which is preliminary data.</text>
</comment>
<dbReference type="AlphaFoldDB" id="A0A2P8DM98"/>